<comment type="caution">
    <text evidence="7">The sequence shown here is derived from an EMBL/GenBank/DDBJ whole genome shotgun (WGS) entry which is preliminary data.</text>
</comment>
<feature type="region of interest" description="Disordered" evidence="5">
    <location>
        <begin position="655"/>
        <end position="702"/>
    </location>
</feature>
<proteinExistence type="predicted"/>
<organism evidence="7 8">
    <name type="scientific">Thelonectria olida</name>
    <dbReference type="NCBI Taxonomy" id="1576542"/>
    <lineage>
        <taxon>Eukaryota</taxon>
        <taxon>Fungi</taxon>
        <taxon>Dikarya</taxon>
        <taxon>Ascomycota</taxon>
        <taxon>Pezizomycotina</taxon>
        <taxon>Sordariomycetes</taxon>
        <taxon>Hypocreomycetidae</taxon>
        <taxon>Hypocreales</taxon>
        <taxon>Nectriaceae</taxon>
        <taxon>Thelonectria</taxon>
    </lineage>
</organism>
<keyword evidence="8" id="KW-1185">Reference proteome</keyword>
<dbReference type="PANTHER" id="PTHR47424">
    <property type="entry name" value="REGULATORY PROTEIN GAL4"/>
    <property type="match status" value="1"/>
</dbReference>
<dbReference type="Gene3D" id="4.10.240.10">
    <property type="entry name" value="Zn(2)-C6 fungal-type DNA-binding domain"/>
    <property type="match status" value="1"/>
</dbReference>
<dbReference type="PROSITE" id="PS50048">
    <property type="entry name" value="ZN2_CY6_FUNGAL_2"/>
    <property type="match status" value="1"/>
</dbReference>
<dbReference type="OrthoDB" id="424974at2759"/>
<sequence length="778" mass="87752">MNPHTPSGTILAPDTTDSPTGPAQLNENENGSQRPKKRQKVRAACDRCRDKKIKCDGLRPVCNSCQRRQIPPSGCTWGARRGRGSSASREELSQLARRLRELESERPSLDKTAGDGTPLQISAERGHEAAHQNNAMLGLIEEKRNFPNRGHGNSSVSSFMSQIKHIIDQHSSASNSSPGVRRIAENDQFGHLNAAAKQHVHIDYVLPPRQRADRLLEVYWRFVDPLYPFLDKTQLDLMYQRLWTGESLGRDGKMFICLLNVIFSLACNLNPLMRPEERSKNATVFYQRGKVLLDFSDIQHRSILTVQCFLLSGQYLQSTNEPQQCWMFVGLAIRTAQSLGLDLPATSAEAHTINDGETMRKVWHGCILMDRTLSMTFGRPQMISPEAVASVPRPLAHKEDEICACYLEPHGPDAVGNDLHFFIEALKLYELMSEALLALYNISNDSRPENDDVYARYFGSHAGKVVGRIFDLDNKLQRWKRDLPLHLQYDLGTSKSSIHKRQSHVLWLRFLHTRILLLRPVLSRFCSGHDHMQGSFHESLPWKIAPQLSAKCVQTALATIDFFDSSIGDKAIEKSEDLLPAWWYSTFYIYSAATVLAAAQLHPTITAEVGAERIMDGCRAVMKLLMLFQRFGSHATRCATAISVLFDQVLVQQENSRKHRKQPQRPEKSDGESAKAQNEGADQQDPIHTGSQDAAQAEPSPIHTYWPSTGVDFVQSLDVAEGSYGRPWDLNQMCHPREIKNLAPADSLFECDFENFKIHLDLDDMSWLNSIPSELYES</sequence>
<accession>A0A9P8VLY9</accession>
<evidence type="ECO:0000256" key="3">
    <source>
        <dbReference type="ARBA" id="ARBA00023163"/>
    </source>
</evidence>
<dbReference type="AlphaFoldDB" id="A0A9P8VLY9"/>
<feature type="region of interest" description="Disordered" evidence="5">
    <location>
        <begin position="73"/>
        <end position="93"/>
    </location>
</feature>
<dbReference type="InterPro" id="IPR007219">
    <property type="entry name" value="XnlR_reg_dom"/>
</dbReference>
<gene>
    <name evidence="7" type="ORF">B0T10DRAFT_467838</name>
</gene>
<protein>
    <submittedName>
        <fullName evidence="7">Fungal-specific transcription factor domain-containing protein</fullName>
    </submittedName>
</protein>
<evidence type="ECO:0000259" key="6">
    <source>
        <dbReference type="PROSITE" id="PS50048"/>
    </source>
</evidence>
<keyword evidence="1" id="KW-0479">Metal-binding</keyword>
<evidence type="ECO:0000256" key="4">
    <source>
        <dbReference type="ARBA" id="ARBA00023242"/>
    </source>
</evidence>
<dbReference type="SMART" id="SM00066">
    <property type="entry name" value="GAL4"/>
    <property type="match status" value="1"/>
</dbReference>
<dbReference type="InterPro" id="IPR001138">
    <property type="entry name" value="Zn2Cys6_DnaBD"/>
</dbReference>
<dbReference type="GO" id="GO:0000435">
    <property type="term" value="P:positive regulation of transcription from RNA polymerase II promoter by galactose"/>
    <property type="evidence" value="ECO:0007669"/>
    <property type="project" value="TreeGrafter"/>
</dbReference>
<dbReference type="Proteomes" id="UP000777438">
    <property type="component" value="Unassembled WGS sequence"/>
</dbReference>
<dbReference type="PANTHER" id="PTHR47424:SF4">
    <property type="entry name" value="ZN(II)2CYS6 TRANSCRIPTION FACTOR (EUROFUNG)"/>
    <property type="match status" value="1"/>
</dbReference>
<evidence type="ECO:0000256" key="2">
    <source>
        <dbReference type="ARBA" id="ARBA00023015"/>
    </source>
</evidence>
<dbReference type="EMBL" id="JAGPYM010000100">
    <property type="protein sequence ID" value="KAH6867516.1"/>
    <property type="molecule type" value="Genomic_DNA"/>
</dbReference>
<dbReference type="SMART" id="SM00906">
    <property type="entry name" value="Fungal_trans"/>
    <property type="match status" value="1"/>
</dbReference>
<evidence type="ECO:0000256" key="5">
    <source>
        <dbReference type="SAM" id="MobiDB-lite"/>
    </source>
</evidence>
<keyword evidence="2" id="KW-0805">Transcription regulation</keyword>
<dbReference type="InterPro" id="IPR051127">
    <property type="entry name" value="Fungal_SecMet_Regulators"/>
</dbReference>
<reference evidence="7 8" key="1">
    <citation type="journal article" date="2021" name="Nat. Commun.">
        <title>Genetic determinants of endophytism in the Arabidopsis root mycobiome.</title>
        <authorList>
            <person name="Mesny F."/>
            <person name="Miyauchi S."/>
            <person name="Thiergart T."/>
            <person name="Pickel B."/>
            <person name="Atanasova L."/>
            <person name="Karlsson M."/>
            <person name="Huettel B."/>
            <person name="Barry K.W."/>
            <person name="Haridas S."/>
            <person name="Chen C."/>
            <person name="Bauer D."/>
            <person name="Andreopoulos W."/>
            <person name="Pangilinan J."/>
            <person name="LaButti K."/>
            <person name="Riley R."/>
            <person name="Lipzen A."/>
            <person name="Clum A."/>
            <person name="Drula E."/>
            <person name="Henrissat B."/>
            <person name="Kohler A."/>
            <person name="Grigoriev I.V."/>
            <person name="Martin F.M."/>
            <person name="Hacquard S."/>
        </authorList>
    </citation>
    <scope>NUCLEOTIDE SEQUENCE [LARGE SCALE GENOMIC DNA]</scope>
    <source>
        <strain evidence="7 8">MPI-CAGE-CH-0241</strain>
    </source>
</reference>
<dbReference type="GO" id="GO:0005634">
    <property type="term" value="C:nucleus"/>
    <property type="evidence" value="ECO:0007669"/>
    <property type="project" value="TreeGrafter"/>
</dbReference>
<feature type="domain" description="Zn(2)-C6 fungal-type" evidence="6">
    <location>
        <begin position="44"/>
        <end position="77"/>
    </location>
</feature>
<dbReference type="CDD" id="cd12148">
    <property type="entry name" value="fungal_TF_MHR"/>
    <property type="match status" value="1"/>
</dbReference>
<dbReference type="CDD" id="cd00067">
    <property type="entry name" value="GAL4"/>
    <property type="match status" value="1"/>
</dbReference>
<dbReference type="GO" id="GO:0000978">
    <property type="term" value="F:RNA polymerase II cis-regulatory region sequence-specific DNA binding"/>
    <property type="evidence" value="ECO:0007669"/>
    <property type="project" value="TreeGrafter"/>
</dbReference>
<feature type="compositionally biased region" description="Polar residues" evidence="5">
    <location>
        <begin position="15"/>
        <end position="33"/>
    </location>
</feature>
<evidence type="ECO:0000313" key="7">
    <source>
        <dbReference type="EMBL" id="KAH6867516.1"/>
    </source>
</evidence>
<evidence type="ECO:0000256" key="1">
    <source>
        <dbReference type="ARBA" id="ARBA00022723"/>
    </source>
</evidence>
<keyword evidence="3" id="KW-0804">Transcription</keyword>
<dbReference type="SUPFAM" id="SSF57701">
    <property type="entry name" value="Zn2/Cys6 DNA-binding domain"/>
    <property type="match status" value="1"/>
</dbReference>
<evidence type="ECO:0000313" key="8">
    <source>
        <dbReference type="Proteomes" id="UP000777438"/>
    </source>
</evidence>
<dbReference type="InterPro" id="IPR036864">
    <property type="entry name" value="Zn2-C6_fun-type_DNA-bd_sf"/>
</dbReference>
<dbReference type="GO" id="GO:0008270">
    <property type="term" value="F:zinc ion binding"/>
    <property type="evidence" value="ECO:0007669"/>
    <property type="project" value="InterPro"/>
</dbReference>
<dbReference type="GO" id="GO:0006351">
    <property type="term" value="P:DNA-templated transcription"/>
    <property type="evidence" value="ECO:0007669"/>
    <property type="project" value="InterPro"/>
</dbReference>
<feature type="region of interest" description="Disordered" evidence="5">
    <location>
        <begin position="1"/>
        <end position="43"/>
    </location>
</feature>
<keyword evidence="4" id="KW-0539">Nucleus</keyword>
<dbReference type="Pfam" id="PF04082">
    <property type="entry name" value="Fungal_trans"/>
    <property type="match status" value="1"/>
</dbReference>
<dbReference type="GO" id="GO:0000981">
    <property type="term" value="F:DNA-binding transcription factor activity, RNA polymerase II-specific"/>
    <property type="evidence" value="ECO:0007669"/>
    <property type="project" value="InterPro"/>
</dbReference>
<dbReference type="Pfam" id="PF00172">
    <property type="entry name" value="Zn_clus"/>
    <property type="match status" value="1"/>
</dbReference>
<name>A0A9P8VLY9_9HYPO</name>
<feature type="compositionally biased region" description="Basic and acidic residues" evidence="5">
    <location>
        <begin position="664"/>
        <end position="673"/>
    </location>
</feature>